<dbReference type="EMBL" id="PPSW01000031">
    <property type="protein sequence ID" value="TLX45643.1"/>
    <property type="molecule type" value="Genomic_DNA"/>
</dbReference>
<feature type="coiled-coil region" evidence="1">
    <location>
        <begin position="227"/>
        <end position="261"/>
    </location>
</feature>
<keyword evidence="1" id="KW-0175">Coiled coil</keyword>
<dbReference type="RefSeq" id="WP_138483819.1">
    <property type="nucleotide sequence ID" value="NZ_PPSW01000031.1"/>
</dbReference>
<dbReference type="OrthoDB" id="5974463at2"/>
<proteinExistence type="predicted"/>
<dbReference type="Pfam" id="PF08241">
    <property type="entry name" value="Methyltransf_11"/>
    <property type="match status" value="1"/>
</dbReference>
<protein>
    <recommendedName>
        <fullName evidence="2">Methyltransferase type 11 domain-containing protein</fullName>
    </recommendedName>
</protein>
<gene>
    <name evidence="3" type="ORF">C1E24_17945</name>
</gene>
<evidence type="ECO:0000259" key="2">
    <source>
        <dbReference type="Pfam" id="PF08241"/>
    </source>
</evidence>
<dbReference type="CDD" id="cd02440">
    <property type="entry name" value="AdoMet_MTases"/>
    <property type="match status" value="1"/>
</dbReference>
<evidence type="ECO:0000256" key="1">
    <source>
        <dbReference type="SAM" id="Coils"/>
    </source>
</evidence>
<evidence type="ECO:0000313" key="3">
    <source>
        <dbReference type="EMBL" id="TLX45643.1"/>
    </source>
</evidence>
<organism evidence="3 4">
    <name type="scientific">Pseudoalteromonas phenolica</name>
    <dbReference type="NCBI Taxonomy" id="161398"/>
    <lineage>
        <taxon>Bacteria</taxon>
        <taxon>Pseudomonadati</taxon>
        <taxon>Pseudomonadota</taxon>
        <taxon>Gammaproteobacteria</taxon>
        <taxon>Alteromonadales</taxon>
        <taxon>Pseudoalteromonadaceae</taxon>
        <taxon>Pseudoalteromonas</taxon>
    </lineage>
</organism>
<dbReference type="SUPFAM" id="SSF53335">
    <property type="entry name" value="S-adenosyl-L-methionine-dependent methyltransferases"/>
    <property type="match status" value="1"/>
</dbReference>
<dbReference type="Proteomes" id="UP000309186">
    <property type="component" value="Unassembled WGS sequence"/>
</dbReference>
<feature type="domain" description="Methyltransferase type 11" evidence="2">
    <location>
        <begin position="47"/>
        <end position="135"/>
    </location>
</feature>
<dbReference type="InterPro" id="IPR013216">
    <property type="entry name" value="Methyltransf_11"/>
</dbReference>
<dbReference type="Gene3D" id="3.40.50.150">
    <property type="entry name" value="Vaccinia Virus protein VP39"/>
    <property type="match status" value="1"/>
</dbReference>
<accession>A0A5R9PXJ7</accession>
<evidence type="ECO:0000313" key="4">
    <source>
        <dbReference type="Proteomes" id="UP000309186"/>
    </source>
</evidence>
<dbReference type="GO" id="GO:0008757">
    <property type="term" value="F:S-adenosylmethionine-dependent methyltransferase activity"/>
    <property type="evidence" value="ECO:0007669"/>
    <property type="project" value="InterPro"/>
</dbReference>
<sequence>MSEHWSEYWEQGYITSFGDAFKMNYQGEIKALWQNFSRTLDKHSKVLDIGTGNGAVIELIQSVSQHECVGIDQATINDKVTKLINGNFISNIPAEKMPFTDAEFDAVISQFALEYSDVDLSLSEIHRVLKSKGKLHLVCHHKSSIIVEPNRKILEAGLAVKENVLTDLKALVNELINNKSSNLYKEKIEQFISSFQSLEKVSLEATNLPAFYQFITENKSVDFEQAYKLFESELELLLLRLNELKQAAENTEKLLHKIRNTQFYSEVVVRELRDTSNGLIAVVISAEKCSGIRN</sequence>
<comment type="caution">
    <text evidence="3">The sequence shown here is derived from an EMBL/GenBank/DDBJ whole genome shotgun (WGS) entry which is preliminary data.</text>
</comment>
<name>A0A5R9PXJ7_9GAMM</name>
<reference evidence="3 4" key="1">
    <citation type="submission" date="2018-01" db="EMBL/GenBank/DDBJ databases">
        <title>Co-occurrence of chitin degradation, pigmentation and bioactivity in marine Pseudoalteromonas.</title>
        <authorList>
            <person name="Paulsen S."/>
            <person name="Gram L."/>
            <person name="Machado H."/>
        </authorList>
    </citation>
    <scope>NUCLEOTIDE SEQUENCE [LARGE SCALE GENOMIC DNA]</scope>
    <source>
        <strain evidence="3 4">S3663</strain>
    </source>
</reference>
<dbReference type="InterPro" id="IPR029063">
    <property type="entry name" value="SAM-dependent_MTases_sf"/>
</dbReference>
<dbReference type="AlphaFoldDB" id="A0A5R9PXJ7"/>